<protein>
    <submittedName>
        <fullName evidence="2">Uncharacterized protein</fullName>
    </submittedName>
</protein>
<proteinExistence type="predicted"/>
<sequence length="156" mass="16926">MARSKSILTLLLLFQVGENLEVTTWNDDRCIGNNILNGPIRNDTLGPTNGCNTRSANYMNANAGSAKRSPEDYPGDLGNPGVLEMAVIAQPVEGIEEDDSQYIVFFTSEDCEPDTIINMSDTGCSTDLGGNIEDYKSWEIWDMCNGTVGCTLEDGS</sequence>
<keyword evidence="3" id="KW-1185">Reference proteome</keyword>
<reference evidence="2" key="1">
    <citation type="journal article" date="2020" name="Stud. Mycol.">
        <title>101 Dothideomycetes genomes: a test case for predicting lifestyles and emergence of pathogens.</title>
        <authorList>
            <person name="Haridas S."/>
            <person name="Albert R."/>
            <person name="Binder M."/>
            <person name="Bloem J."/>
            <person name="Labutti K."/>
            <person name="Salamov A."/>
            <person name="Andreopoulos B."/>
            <person name="Baker S."/>
            <person name="Barry K."/>
            <person name="Bills G."/>
            <person name="Bluhm B."/>
            <person name="Cannon C."/>
            <person name="Castanera R."/>
            <person name="Culley D."/>
            <person name="Daum C."/>
            <person name="Ezra D."/>
            <person name="Gonzalez J."/>
            <person name="Henrissat B."/>
            <person name="Kuo A."/>
            <person name="Liang C."/>
            <person name="Lipzen A."/>
            <person name="Lutzoni F."/>
            <person name="Magnuson J."/>
            <person name="Mondo S."/>
            <person name="Nolan M."/>
            <person name="Ohm R."/>
            <person name="Pangilinan J."/>
            <person name="Park H.-J."/>
            <person name="Ramirez L."/>
            <person name="Alfaro M."/>
            <person name="Sun H."/>
            <person name="Tritt A."/>
            <person name="Yoshinaga Y."/>
            <person name="Zwiers L.-H."/>
            <person name="Turgeon B."/>
            <person name="Goodwin S."/>
            <person name="Spatafora J."/>
            <person name="Crous P."/>
            <person name="Grigoriev I."/>
        </authorList>
    </citation>
    <scope>NUCLEOTIDE SEQUENCE</scope>
    <source>
        <strain evidence="2">CBS 122681</strain>
    </source>
</reference>
<dbReference type="OrthoDB" id="3795376at2759"/>
<dbReference type="AlphaFoldDB" id="A0A6A6T125"/>
<name>A0A6A6T125_9PLEO</name>
<dbReference type="Proteomes" id="UP000799324">
    <property type="component" value="Unassembled WGS sequence"/>
</dbReference>
<organism evidence="2 3">
    <name type="scientific">Lophiostoma macrostomum CBS 122681</name>
    <dbReference type="NCBI Taxonomy" id="1314788"/>
    <lineage>
        <taxon>Eukaryota</taxon>
        <taxon>Fungi</taxon>
        <taxon>Dikarya</taxon>
        <taxon>Ascomycota</taxon>
        <taxon>Pezizomycotina</taxon>
        <taxon>Dothideomycetes</taxon>
        <taxon>Pleosporomycetidae</taxon>
        <taxon>Pleosporales</taxon>
        <taxon>Lophiostomataceae</taxon>
        <taxon>Lophiostoma</taxon>
    </lineage>
</organism>
<evidence type="ECO:0000313" key="3">
    <source>
        <dbReference type="Proteomes" id="UP000799324"/>
    </source>
</evidence>
<gene>
    <name evidence="2" type="ORF">K491DRAFT_680239</name>
</gene>
<evidence type="ECO:0000256" key="1">
    <source>
        <dbReference type="SAM" id="SignalP"/>
    </source>
</evidence>
<feature type="signal peptide" evidence="1">
    <location>
        <begin position="1"/>
        <end position="19"/>
    </location>
</feature>
<feature type="chain" id="PRO_5025499060" evidence="1">
    <location>
        <begin position="20"/>
        <end position="156"/>
    </location>
</feature>
<accession>A0A6A6T125</accession>
<dbReference type="EMBL" id="MU004375">
    <property type="protein sequence ID" value="KAF2653779.1"/>
    <property type="molecule type" value="Genomic_DNA"/>
</dbReference>
<keyword evidence="1" id="KW-0732">Signal</keyword>
<evidence type="ECO:0000313" key="2">
    <source>
        <dbReference type="EMBL" id="KAF2653779.1"/>
    </source>
</evidence>